<dbReference type="FunFam" id="1.10.10.10:FF:000056">
    <property type="entry name" value="IclR family transcriptional regulator"/>
    <property type="match status" value="1"/>
</dbReference>
<dbReference type="PANTHER" id="PTHR30136:SF24">
    <property type="entry name" value="HTH-TYPE TRANSCRIPTIONAL REPRESSOR ALLR"/>
    <property type="match status" value="1"/>
</dbReference>
<evidence type="ECO:0000259" key="4">
    <source>
        <dbReference type="PROSITE" id="PS51077"/>
    </source>
</evidence>
<organism evidence="6 7">
    <name type="scientific">Geotalea uraniireducens (strain Rf4)</name>
    <name type="common">Geobacter uraniireducens</name>
    <dbReference type="NCBI Taxonomy" id="351605"/>
    <lineage>
        <taxon>Bacteria</taxon>
        <taxon>Pseudomonadati</taxon>
        <taxon>Thermodesulfobacteriota</taxon>
        <taxon>Desulfuromonadia</taxon>
        <taxon>Geobacterales</taxon>
        <taxon>Geobacteraceae</taxon>
        <taxon>Geotalea</taxon>
    </lineage>
</organism>
<feature type="domain" description="HTH iclR-type" evidence="4">
    <location>
        <begin position="10"/>
        <end position="72"/>
    </location>
</feature>
<dbReference type="InterPro" id="IPR029016">
    <property type="entry name" value="GAF-like_dom_sf"/>
</dbReference>
<dbReference type="InterPro" id="IPR036388">
    <property type="entry name" value="WH-like_DNA-bd_sf"/>
</dbReference>
<evidence type="ECO:0000256" key="3">
    <source>
        <dbReference type="ARBA" id="ARBA00023163"/>
    </source>
</evidence>
<evidence type="ECO:0000313" key="6">
    <source>
        <dbReference type="EMBL" id="ABQ25619.1"/>
    </source>
</evidence>
<keyword evidence="7" id="KW-1185">Reference proteome</keyword>
<dbReference type="PANTHER" id="PTHR30136">
    <property type="entry name" value="HELIX-TURN-HELIX TRANSCRIPTIONAL REGULATOR, ICLR FAMILY"/>
    <property type="match status" value="1"/>
</dbReference>
<dbReference type="Proteomes" id="UP000006695">
    <property type="component" value="Chromosome"/>
</dbReference>
<feature type="domain" description="IclR-ED" evidence="5">
    <location>
        <begin position="73"/>
        <end position="251"/>
    </location>
</feature>
<dbReference type="PROSITE" id="PS51078">
    <property type="entry name" value="ICLR_ED"/>
    <property type="match status" value="1"/>
</dbReference>
<name>A5G9Y7_GEOUR</name>
<dbReference type="Pfam" id="PF01614">
    <property type="entry name" value="IclR_C"/>
    <property type="match status" value="1"/>
</dbReference>
<dbReference type="InterPro" id="IPR005471">
    <property type="entry name" value="Tscrpt_reg_IclR_N"/>
</dbReference>
<dbReference type="KEGG" id="gur:Gura_1418"/>
<dbReference type="SMART" id="SM00346">
    <property type="entry name" value="HTH_ICLR"/>
    <property type="match status" value="1"/>
</dbReference>
<evidence type="ECO:0000313" key="7">
    <source>
        <dbReference type="Proteomes" id="UP000006695"/>
    </source>
</evidence>
<keyword evidence="3" id="KW-0804">Transcription</keyword>
<proteinExistence type="predicted"/>
<dbReference type="RefSeq" id="WP_011938335.1">
    <property type="nucleotide sequence ID" value="NC_009483.1"/>
</dbReference>
<dbReference type="Pfam" id="PF09339">
    <property type="entry name" value="HTH_IclR"/>
    <property type="match status" value="1"/>
</dbReference>
<reference evidence="6 7" key="1">
    <citation type="submission" date="2007-05" db="EMBL/GenBank/DDBJ databases">
        <title>Complete sequence of Geobacter uraniireducens Rf4.</title>
        <authorList>
            <consortium name="US DOE Joint Genome Institute"/>
            <person name="Copeland A."/>
            <person name="Lucas S."/>
            <person name="Lapidus A."/>
            <person name="Barry K."/>
            <person name="Detter J.C."/>
            <person name="Glavina del Rio T."/>
            <person name="Hammon N."/>
            <person name="Israni S."/>
            <person name="Dalin E."/>
            <person name="Tice H."/>
            <person name="Pitluck S."/>
            <person name="Chertkov O."/>
            <person name="Brettin T."/>
            <person name="Bruce D."/>
            <person name="Han C."/>
            <person name="Schmutz J."/>
            <person name="Larimer F."/>
            <person name="Land M."/>
            <person name="Hauser L."/>
            <person name="Kyrpides N."/>
            <person name="Mikhailova N."/>
            <person name="Shelobolina E."/>
            <person name="Aklujkar M."/>
            <person name="Lovley D."/>
            <person name="Richardson P."/>
        </authorList>
    </citation>
    <scope>NUCLEOTIDE SEQUENCE [LARGE SCALE GENOMIC DNA]</scope>
    <source>
        <strain evidence="6 7">Rf4</strain>
    </source>
</reference>
<dbReference type="GO" id="GO:0003700">
    <property type="term" value="F:DNA-binding transcription factor activity"/>
    <property type="evidence" value="ECO:0007669"/>
    <property type="project" value="TreeGrafter"/>
</dbReference>
<dbReference type="SUPFAM" id="SSF55781">
    <property type="entry name" value="GAF domain-like"/>
    <property type="match status" value="1"/>
</dbReference>
<dbReference type="InterPro" id="IPR050707">
    <property type="entry name" value="HTH_MetabolicPath_Reg"/>
</dbReference>
<dbReference type="InterPro" id="IPR014757">
    <property type="entry name" value="Tscrpt_reg_IclR_C"/>
</dbReference>
<dbReference type="OrthoDB" id="13103at2"/>
<evidence type="ECO:0000259" key="5">
    <source>
        <dbReference type="PROSITE" id="PS51078"/>
    </source>
</evidence>
<dbReference type="PROSITE" id="PS51077">
    <property type="entry name" value="HTH_ICLR"/>
    <property type="match status" value="1"/>
</dbReference>
<dbReference type="InterPro" id="IPR036390">
    <property type="entry name" value="WH_DNA-bd_sf"/>
</dbReference>
<keyword evidence="2" id="KW-0238">DNA-binding</keyword>
<keyword evidence="1" id="KW-0805">Transcription regulation</keyword>
<dbReference type="GO" id="GO:0045892">
    <property type="term" value="P:negative regulation of DNA-templated transcription"/>
    <property type="evidence" value="ECO:0007669"/>
    <property type="project" value="TreeGrafter"/>
</dbReference>
<dbReference type="EMBL" id="CP000698">
    <property type="protein sequence ID" value="ABQ25619.1"/>
    <property type="molecule type" value="Genomic_DNA"/>
</dbReference>
<dbReference type="Gene3D" id="1.10.10.10">
    <property type="entry name" value="Winged helix-like DNA-binding domain superfamily/Winged helix DNA-binding domain"/>
    <property type="match status" value="1"/>
</dbReference>
<evidence type="ECO:0000256" key="1">
    <source>
        <dbReference type="ARBA" id="ARBA00023015"/>
    </source>
</evidence>
<accession>A5G9Y7</accession>
<protein>
    <submittedName>
        <fullName evidence="6">Transcriptional regulator, IclR family</fullName>
    </submittedName>
</protein>
<dbReference type="HOGENOM" id="CLU_062618_6_0_7"/>
<gene>
    <name evidence="6" type="ordered locus">Gura_1418</name>
</gene>
<dbReference type="STRING" id="351605.Gura_1418"/>
<dbReference type="Gene3D" id="3.30.450.40">
    <property type="match status" value="1"/>
</dbReference>
<dbReference type="GO" id="GO:0003677">
    <property type="term" value="F:DNA binding"/>
    <property type="evidence" value="ECO:0007669"/>
    <property type="project" value="UniProtKB-KW"/>
</dbReference>
<dbReference type="SUPFAM" id="SSF46785">
    <property type="entry name" value="Winged helix' DNA-binding domain"/>
    <property type="match status" value="1"/>
</dbReference>
<sequence length="254" mass="28102">MDREKSSYAVQAVENALDILETLAEETPDGTLPYLAKKLGISRNKAFRLLATLENRGLVEKEEWSGNYRLGLSTVELAQRFLKNISLIKHAHPVMEGLVRRHDEAVYMTVLRGSEVLFLDMVDCDQQIKAAPLVGKRFPFFTNAAGKAIKALESRDLLEKFFHRRNKDIPDLAGLEVELDTIREKGVAVDSGGLGEGIVSVAVAVRDYAGKVVGALTMLGPSFRMVASRLENEIIPSLCDGAEMLSMKFGYARM</sequence>
<dbReference type="AlphaFoldDB" id="A5G9Y7"/>
<evidence type="ECO:0000256" key="2">
    <source>
        <dbReference type="ARBA" id="ARBA00023125"/>
    </source>
</evidence>